<feature type="region of interest" description="Disordered" evidence="1">
    <location>
        <begin position="12"/>
        <end position="33"/>
    </location>
</feature>
<protein>
    <submittedName>
        <fullName evidence="2">Uncharacterized protein</fullName>
    </submittedName>
</protein>
<dbReference type="STRING" id="6211.A0A068YKT5"/>
<keyword evidence="3" id="KW-1185">Reference proteome</keyword>
<dbReference type="EMBL" id="LN902842">
    <property type="protein sequence ID" value="CDS42864.1"/>
    <property type="molecule type" value="Genomic_DNA"/>
</dbReference>
<dbReference type="OrthoDB" id="5399138at2759"/>
<dbReference type="AlphaFoldDB" id="A0A068YKT5"/>
<reference evidence="2" key="2">
    <citation type="submission" date="2015-11" db="EMBL/GenBank/DDBJ databases">
        <authorList>
            <person name="Zhang Y."/>
            <person name="Guo Z."/>
        </authorList>
    </citation>
    <scope>NUCLEOTIDE SEQUENCE</scope>
</reference>
<organism evidence="2 3">
    <name type="scientific">Echinococcus multilocularis</name>
    <name type="common">Fox tapeworm</name>
    <dbReference type="NCBI Taxonomy" id="6211"/>
    <lineage>
        <taxon>Eukaryota</taxon>
        <taxon>Metazoa</taxon>
        <taxon>Spiralia</taxon>
        <taxon>Lophotrochozoa</taxon>
        <taxon>Platyhelminthes</taxon>
        <taxon>Cestoda</taxon>
        <taxon>Eucestoda</taxon>
        <taxon>Cyclophyllidea</taxon>
        <taxon>Taeniidae</taxon>
        <taxon>Echinococcus</taxon>
    </lineage>
</organism>
<feature type="compositionally biased region" description="Low complexity" evidence="1">
    <location>
        <begin position="16"/>
        <end position="31"/>
    </location>
</feature>
<name>A0A068YKT5_ECHMU</name>
<sequence>MERLDIRKVCGHRHNSFSSGSGSGRRTSARGTCEGAGSCVGVVLQSWLVGHRESPHSMQAEKAALDFATHLSLARVST</sequence>
<gene>
    <name evidence="2" type="ORF">EmuJ_001058300</name>
</gene>
<accession>A0A068YKT5</accession>
<evidence type="ECO:0000313" key="3">
    <source>
        <dbReference type="Proteomes" id="UP000017246"/>
    </source>
</evidence>
<proteinExistence type="predicted"/>
<dbReference type="Proteomes" id="UP000017246">
    <property type="component" value="Unassembled WGS sequence"/>
</dbReference>
<evidence type="ECO:0000313" key="2">
    <source>
        <dbReference type="EMBL" id="CDS42864.1"/>
    </source>
</evidence>
<evidence type="ECO:0000256" key="1">
    <source>
        <dbReference type="SAM" id="MobiDB-lite"/>
    </source>
</evidence>
<reference evidence="2" key="1">
    <citation type="journal article" date="2013" name="Nature">
        <title>The genomes of four tapeworm species reveal adaptations to parasitism.</title>
        <authorList>
            <person name="Tsai I.J."/>
            <person name="Zarowiecki M."/>
            <person name="Holroyd N."/>
            <person name="Garciarrubio A."/>
            <person name="Sanchez-Flores A."/>
            <person name="Brooks K.L."/>
            <person name="Tracey A."/>
            <person name="Bobes R.J."/>
            <person name="Fragoso G."/>
            <person name="Sciutto E."/>
            <person name="Aslett M."/>
            <person name="Beasley H."/>
            <person name="Bennett H.M."/>
            <person name="Cai J."/>
            <person name="Camicia F."/>
            <person name="Clark R."/>
            <person name="Cucher M."/>
            <person name="De Silva N."/>
            <person name="Day T.A."/>
            <person name="Deplazes P."/>
            <person name="Estrada K."/>
            <person name="Fernandez C."/>
            <person name="Holland P.W."/>
            <person name="Hou J."/>
            <person name="Hu S."/>
            <person name="Huckvale T."/>
            <person name="Hung S.S."/>
            <person name="Kamenetzky L."/>
            <person name="Keane J.A."/>
            <person name="Kiss F."/>
            <person name="Koziol U."/>
            <person name="Lambert O."/>
            <person name="Liu K."/>
            <person name="Luo X."/>
            <person name="Luo Y."/>
            <person name="Macchiaroli N."/>
            <person name="Nichol S."/>
            <person name="Paps J."/>
            <person name="Parkinson J."/>
            <person name="Pouchkina-Stantcheva N."/>
            <person name="Riddiford N."/>
            <person name="Rosenzvit M."/>
            <person name="Salinas G."/>
            <person name="Wasmuth J.D."/>
            <person name="Zamanian M."/>
            <person name="Zheng Y."/>
            <person name="Cai X."/>
            <person name="Soberon X."/>
            <person name="Olson P.D."/>
            <person name="Laclette J.P."/>
            <person name="Brehm K."/>
            <person name="Berriman M."/>
            <person name="Garciarrubio A."/>
            <person name="Bobes R.J."/>
            <person name="Fragoso G."/>
            <person name="Sanchez-Flores A."/>
            <person name="Estrada K."/>
            <person name="Cevallos M.A."/>
            <person name="Morett E."/>
            <person name="Gonzalez V."/>
            <person name="Portillo T."/>
            <person name="Ochoa-Leyva A."/>
            <person name="Jose M.V."/>
            <person name="Sciutto E."/>
            <person name="Landa A."/>
            <person name="Jimenez L."/>
            <person name="Valdes V."/>
            <person name="Carrero J.C."/>
            <person name="Larralde C."/>
            <person name="Morales-Montor J."/>
            <person name="Limon-Lason J."/>
            <person name="Soberon X."/>
            <person name="Laclette J.P."/>
        </authorList>
    </citation>
    <scope>NUCLEOTIDE SEQUENCE [LARGE SCALE GENOMIC DNA]</scope>
</reference>